<protein>
    <submittedName>
        <fullName evidence="1">Uncharacterized protein</fullName>
    </submittedName>
</protein>
<keyword evidence="2" id="KW-1185">Reference proteome</keyword>
<sequence>MRWKNENNTWVFRTFKSSKSSELCLQNLQHLVFRILVEPWVIRTSSLQNLQNFVYQNLQNLVFRALCLQKHKSLASELQLELLSSDLQNLVSWTSIRITTSEPSETFATVHQNLYS</sequence>
<name>A0AAV0ZF21_VICFA</name>
<evidence type="ECO:0000313" key="1">
    <source>
        <dbReference type="EMBL" id="CAI8596138.1"/>
    </source>
</evidence>
<evidence type="ECO:0000313" key="2">
    <source>
        <dbReference type="Proteomes" id="UP001157006"/>
    </source>
</evidence>
<dbReference type="Proteomes" id="UP001157006">
    <property type="component" value="Chromosome 2"/>
</dbReference>
<reference evidence="1 2" key="1">
    <citation type="submission" date="2023-01" db="EMBL/GenBank/DDBJ databases">
        <authorList>
            <person name="Kreplak J."/>
        </authorList>
    </citation>
    <scope>NUCLEOTIDE SEQUENCE [LARGE SCALE GENOMIC DNA]</scope>
</reference>
<dbReference type="EMBL" id="OX451737">
    <property type="protein sequence ID" value="CAI8596138.1"/>
    <property type="molecule type" value="Genomic_DNA"/>
</dbReference>
<proteinExistence type="predicted"/>
<gene>
    <name evidence="1" type="ORF">VFH_II020400</name>
</gene>
<organism evidence="1 2">
    <name type="scientific">Vicia faba</name>
    <name type="common">Broad bean</name>
    <name type="synonym">Faba vulgaris</name>
    <dbReference type="NCBI Taxonomy" id="3906"/>
    <lineage>
        <taxon>Eukaryota</taxon>
        <taxon>Viridiplantae</taxon>
        <taxon>Streptophyta</taxon>
        <taxon>Embryophyta</taxon>
        <taxon>Tracheophyta</taxon>
        <taxon>Spermatophyta</taxon>
        <taxon>Magnoliopsida</taxon>
        <taxon>eudicotyledons</taxon>
        <taxon>Gunneridae</taxon>
        <taxon>Pentapetalae</taxon>
        <taxon>rosids</taxon>
        <taxon>fabids</taxon>
        <taxon>Fabales</taxon>
        <taxon>Fabaceae</taxon>
        <taxon>Papilionoideae</taxon>
        <taxon>50 kb inversion clade</taxon>
        <taxon>NPAAA clade</taxon>
        <taxon>Hologalegina</taxon>
        <taxon>IRL clade</taxon>
        <taxon>Fabeae</taxon>
        <taxon>Vicia</taxon>
    </lineage>
</organism>
<dbReference type="AlphaFoldDB" id="A0AAV0ZF21"/>
<accession>A0AAV0ZF21</accession>